<keyword evidence="4" id="KW-0597">Phosphoprotein</keyword>
<dbReference type="OrthoDB" id="4033880at2759"/>
<dbReference type="GO" id="GO:0030276">
    <property type="term" value="F:clathrin binding"/>
    <property type="evidence" value="ECO:0007669"/>
    <property type="project" value="TreeGrafter"/>
</dbReference>
<dbReference type="PANTHER" id="PTHR12276:SF115">
    <property type="entry name" value="FI19443P1"/>
    <property type="match status" value="1"/>
</dbReference>
<evidence type="ECO:0000256" key="6">
    <source>
        <dbReference type="SAM" id="MobiDB-lite"/>
    </source>
</evidence>
<evidence type="ECO:0000256" key="3">
    <source>
        <dbReference type="ARBA" id="ARBA00022490"/>
    </source>
</evidence>
<dbReference type="GO" id="GO:0006897">
    <property type="term" value="P:endocytosis"/>
    <property type="evidence" value="ECO:0007669"/>
    <property type="project" value="TreeGrafter"/>
</dbReference>
<dbReference type="SMART" id="SM00273">
    <property type="entry name" value="ENTH"/>
    <property type="match status" value="1"/>
</dbReference>
<dbReference type="Proteomes" id="UP000784294">
    <property type="component" value="Unassembled WGS sequence"/>
</dbReference>
<feature type="region of interest" description="Disordered" evidence="6">
    <location>
        <begin position="185"/>
        <end position="298"/>
    </location>
</feature>
<feature type="compositionally biased region" description="Basic and acidic residues" evidence="6">
    <location>
        <begin position="272"/>
        <end position="284"/>
    </location>
</feature>
<dbReference type="GO" id="GO:0005886">
    <property type="term" value="C:plasma membrane"/>
    <property type="evidence" value="ECO:0007669"/>
    <property type="project" value="TreeGrafter"/>
</dbReference>
<dbReference type="InterPro" id="IPR003903">
    <property type="entry name" value="UIM_dom"/>
</dbReference>
<dbReference type="CDD" id="cd16990">
    <property type="entry name" value="ENTH_Epsin"/>
    <property type="match status" value="1"/>
</dbReference>
<dbReference type="PROSITE" id="PS50942">
    <property type="entry name" value="ENTH"/>
    <property type="match status" value="1"/>
</dbReference>
<comment type="caution">
    <text evidence="8">The sequence shown here is derived from an EMBL/GenBank/DDBJ whole genome shotgun (WGS) entry which is preliminary data.</text>
</comment>
<evidence type="ECO:0000256" key="5">
    <source>
        <dbReference type="ARBA" id="ARBA00023121"/>
    </source>
</evidence>
<proteinExistence type="inferred from homology"/>
<feature type="region of interest" description="Disordered" evidence="6">
    <location>
        <begin position="457"/>
        <end position="496"/>
    </location>
</feature>
<dbReference type="PROSITE" id="PS50330">
    <property type="entry name" value="UIM"/>
    <property type="match status" value="1"/>
</dbReference>
<organism evidence="8 9">
    <name type="scientific">Protopolystoma xenopodis</name>
    <dbReference type="NCBI Taxonomy" id="117903"/>
    <lineage>
        <taxon>Eukaryota</taxon>
        <taxon>Metazoa</taxon>
        <taxon>Spiralia</taxon>
        <taxon>Lophotrochozoa</taxon>
        <taxon>Platyhelminthes</taxon>
        <taxon>Monogenea</taxon>
        <taxon>Polyopisthocotylea</taxon>
        <taxon>Polystomatidea</taxon>
        <taxon>Polystomatidae</taxon>
        <taxon>Protopolystoma</taxon>
    </lineage>
</organism>
<feature type="compositionally biased region" description="Polar residues" evidence="6">
    <location>
        <begin position="345"/>
        <end position="354"/>
    </location>
</feature>
<dbReference type="FunFam" id="1.25.40.90:FF:000006">
    <property type="entry name" value="Clathrin interactor 1"/>
    <property type="match status" value="1"/>
</dbReference>
<reference evidence="8" key="1">
    <citation type="submission" date="2018-11" db="EMBL/GenBank/DDBJ databases">
        <authorList>
            <consortium name="Pathogen Informatics"/>
        </authorList>
    </citation>
    <scope>NUCLEOTIDE SEQUENCE</scope>
</reference>
<accession>A0A448WAC9</accession>
<dbReference type="SMART" id="SM00726">
    <property type="entry name" value="UIM"/>
    <property type="match status" value="2"/>
</dbReference>
<dbReference type="GO" id="GO:0005543">
    <property type="term" value="F:phospholipid binding"/>
    <property type="evidence" value="ECO:0007669"/>
    <property type="project" value="TreeGrafter"/>
</dbReference>
<evidence type="ECO:0000313" key="9">
    <source>
        <dbReference type="Proteomes" id="UP000784294"/>
    </source>
</evidence>
<comment type="similarity">
    <text evidence="2">Belongs to the epsin family.</text>
</comment>
<evidence type="ECO:0000259" key="7">
    <source>
        <dbReference type="PROSITE" id="PS50942"/>
    </source>
</evidence>
<feature type="domain" description="ENTH" evidence="7">
    <location>
        <begin position="9"/>
        <end position="140"/>
    </location>
</feature>
<dbReference type="SUPFAM" id="SSF48464">
    <property type="entry name" value="ENTH/VHS domain"/>
    <property type="match status" value="1"/>
</dbReference>
<feature type="region of interest" description="Disordered" evidence="6">
    <location>
        <begin position="331"/>
        <end position="354"/>
    </location>
</feature>
<dbReference type="InterPro" id="IPR008942">
    <property type="entry name" value="ENTH_VHS"/>
</dbReference>
<keyword evidence="5" id="KW-0446">Lipid-binding</keyword>
<keyword evidence="9" id="KW-1185">Reference proteome</keyword>
<dbReference type="Pfam" id="PF01417">
    <property type="entry name" value="ENTH"/>
    <property type="match status" value="1"/>
</dbReference>
<evidence type="ECO:0000256" key="1">
    <source>
        <dbReference type="ARBA" id="ARBA00004496"/>
    </source>
</evidence>
<dbReference type="PANTHER" id="PTHR12276">
    <property type="entry name" value="EPSIN/ENT-RELATED"/>
    <property type="match status" value="1"/>
</dbReference>
<keyword evidence="3" id="KW-0963">Cytoplasm</keyword>
<dbReference type="InterPro" id="IPR013809">
    <property type="entry name" value="ENTH"/>
</dbReference>
<feature type="compositionally biased region" description="Basic and acidic residues" evidence="6">
    <location>
        <begin position="242"/>
        <end position="263"/>
    </location>
</feature>
<gene>
    <name evidence="8" type="ORF">PXEA_LOCUS452</name>
</gene>
<evidence type="ECO:0000256" key="4">
    <source>
        <dbReference type="ARBA" id="ARBA00022553"/>
    </source>
</evidence>
<name>A0A448WAC9_9PLAT</name>
<dbReference type="EMBL" id="CAAALY010000828">
    <property type="protein sequence ID" value="VEL07012.1"/>
    <property type="molecule type" value="Genomic_DNA"/>
</dbReference>
<dbReference type="GO" id="GO:0030125">
    <property type="term" value="C:clathrin vesicle coat"/>
    <property type="evidence" value="ECO:0007669"/>
    <property type="project" value="TreeGrafter"/>
</dbReference>
<evidence type="ECO:0000313" key="8">
    <source>
        <dbReference type="EMBL" id="VEL07012.1"/>
    </source>
</evidence>
<evidence type="ECO:0000256" key="2">
    <source>
        <dbReference type="ARBA" id="ARBA00010130"/>
    </source>
</evidence>
<dbReference type="AlphaFoldDB" id="A0A448WAC9"/>
<dbReference type="GO" id="GO:0005768">
    <property type="term" value="C:endosome"/>
    <property type="evidence" value="ECO:0007669"/>
    <property type="project" value="TreeGrafter"/>
</dbReference>
<comment type="subcellular location">
    <subcellularLocation>
        <location evidence="1">Cytoplasm</location>
    </subcellularLocation>
</comment>
<sequence>MPIHRHIKNVVHNYTDAERKVREATSNDPWGPSSTLMAEIADKTHNVMAFTEIMQMIWRRLNDKNKNWRHVYKALILLEYIIKTGSDKVAVQCRENIHSIETLRDFEYVEEGKDHGLSVREKARLLSTLLRDEERLREERTKALISRDRLMIGGLGTTVRCSSSPMGCSTTDGGWTSDASPYASTGTGYGQMRNPRGSKARTPPLYDPTTCSPPSSSSEMETARPHSPGEEQLQLQLALAMSKEEHEREVRRRRAEEEKEEAKLQMVMEQSRAQREEEARKDDSTTQPPEPSLGVSGGNLFNLIDTSLSAAPADVPDPWATAIGSTSNSGGSLHAFQDQPFGLTSHPSSNPNFVSQGIHQVLVSTDEKQIISTNGQGHSSYPIQLDDPWASPYTPQSRMAAFEESKLPTMSIISSENNAGSSAQDVWGLKSAFTGPLLEATTNRLWTANGAIMNISSNPGPSCSRIYDSAGTNELSREDDETNGQTKKRTPADFLGEHQGLVDLDKLVERSPRPI</sequence>
<dbReference type="Gene3D" id="1.25.40.90">
    <property type="match status" value="1"/>
</dbReference>
<protein>
    <recommendedName>
        <fullName evidence="7">ENTH domain-containing protein</fullName>
    </recommendedName>
</protein>